<evidence type="ECO:0000256" key="1">
    <source>
        <dbReference type="ARBA" id="ARBA00010790"/>
    </source>
</evidence>
<keyword evidence="2" id="KW-0285">Flavoprotein</keyword>
<reference evidence="8 9" key="1">
    <citation type="submission" date="2023-01" db="EMBL/GenBank/DDBJ databases">
        <title>Novel species of the genus Vogesella isolated from rivers.</title>
        <authorList>
            <person name="Lu H."/>
        </authorList>
    </citation>
    <scope>NUCLEOTIDE SEQUENCE [LARGE SCALE GENOMIC DNA]</scope>
    <source>
        <strain evidence="8 9">DC21W</strain>
    </source>
</reference>
<evidence type="ECO:0000313" key="9">
    <source>
        <dbReference type="Proteomes" id="UP001219956"/>
    </source>
</evidence>
<feature type="domain" description="Glucose-methanol-choline oxidoreductase N-terminal" evidence="5">
    <location>
        <begin position="81"/>
        <end position="300"/>
    </location>
</feature>
<keyword evidence="4" id="KW-0560">Oxidoreductase</keyword>
<sequence>MSKLPDLWQDGLAAGWKVTDASQPGPDLKLECDVVIVGSGAGGGMAAEQLASAGLQVVLLEEGGLYSSRHFNLREAEAYPQLYQESANRLTADKGITILQGRTVGGSTTVNWTSSFRTPADTLAWWRSHHGLEAMQDAALQPWFEQAEARLNIGPWQTDPNMNNALLAQGCSKLGIRYAPIRRNVKGCWNLGYCGTGCATNAKQSMLVTTIPVALSRGAQLLTRVRVQQLWLSADRTRAEGVIGLALGPDGIRPSGRRVQVRARQVVLSAGAIGTPAVLLRSQAPDPYRLLGKRTFLHPVVMSGGLFRQPVEGYNGAPQTIYSDHFLHTQPIDGPLGFKLEVPPVHPLIMASTLPGNGMAHQRLMKTLPYWQVSLALMRDGFHPQSVGGSVGLRSDGTPVLSYPLGDVEWEAARRALLQMAEIQFAAGARAVLPVHEDAGMATSWRQAQDMIRQLPMQILRTRVVSAHVMGGAMMSADERHGVVDQAGRHWQLGNVTVIDGSVFPTSIGANPQLSVYALALRAADALRRRL</sequence>
<evidence type="ECO:0000259" key="7">
    <source>
        <dbReference type="Pfam" id="PF05199"/>
    </source>
</evidence>
<dbReference type="EMBL" id="JAQQLF010000006">
    <property type="protein sequence ID" value="MDC7716701.1"/>
    <property type="molecule type" value="Genomic_DNA"/>
</dbReference>
<evidence type="ECO:0000256" key="3">
    <source>
        <dbReference type="ARBA" id="ARBA00022827"/>
    </source>
</evidence>
<dbReference type="PRINTS" id="PR00411">
    <property type="entry name" value="PNDRDTASEI"/>
</dbReference>
<evidence type="ECO:0000259" key="5">
    <source>
        <dbReference type="Pfam" id="PF00732"/>
    </source>
</evidence>
<dbReference type="SUPFAM" id="SSF51905">
    <property type="entry name" value="FAD/NAD(P)-binding domain"/>
    <property type="match status" value="1"/>
</dbReference>
<feature type="domain" description="Glucose-methanol-choline oxidoreductase C-terminal" evidence="7">
    <location>
        <begin position="384"/>
        <end position="520"/>
    </location>
</feature>
<keyword evidence="9" id="KW-1185">Reference proteome</keyword>
<evidence type="ECO:0000256" key="2">
    <source>
        <dbReference type="ARBA" id="ARBA00022630"/>
    </source>
</evidence>
<dbReference type="Proteomes" id="UP001219956">
    <property type="component" value="Unassembled WGS sequence"/>
</dbReference>
<dbReference type="Pfam" id="PF05199">
    <property type="entry name" value="GMC_oxred_C"/>
    <property type="match status" value="1"/>
</dbReference>
<proteinExistence type="inferred from homology"/>
<dbReference type="InterPro" id="IPR036188">
    <property type="entry name" value="FAD/NAD-bd_sf"/>
</dbReference>
<accession>A0ABT5IVV3</accession>
<feature type="domain" description="FAD-dependent oxidoreductase 2 FAD-binding" evidence="6">
    <location>
        <begin position="33"/>
        <end position="65"/>
    </location>
</feature>
<organism evidence="8 9">
    <name type="scientific">Vogesella aquatica</name>
    <dbReference type="NCBI Taxonomy" id="2984206"/>
    <lineage>
        <taxon>Bacteria</taxon>
        <taxon>Pseudomonadati</taxon>
        <taxon>Pseudomonadota</taxon>
        <taxon>Betaproteobacteria</taxon>
        <taxon>Neisseriales</taxon>
        <taxon>Chromobacteriaceae</taxon>
        <taxon>Vogesella</taxon>
    </lineage>
</organism>
<gene>
    <name evidence="8" type="ORF">PQU95_05665</name>
</gene>
<comment type="similarity">
    <text evidence="1">Belongs to the GMC oxidoreductase family.</text>
</comment>
<dbReference type="PANTHER" id="PTHR46056:SF12">
    <property type="entry name" value="LONG-CHAIN-ALCOHOL OXIDASE"/>
    <property type="match status" value="1"/>
</dbReference>
<dbReference type="RefSeq" id="WP_272751096.1">
    <property type="nucleotide sequence ID" value="NZ_JAQQLF010000006.1"/>
</dbReference>
<name>A0ABT5IVV3_9NEIS</name>
<comment type="caution">
    <text evidence="8">The sequence shown here is derived from an EMBL/GenBank/DDBJ whole genome shotgun (WGS) entry which is preliminary data.</text>
</comment>
<dbReference type="Pfam" id="PF00890">
    <property type="entry name" value="FAD_binding_2"/>
    <property type="match status" value="1"/>
</dbReference>
<dbReference type="PANTHER" id="PTHR46056">
    <property type="entry name" value="LONG-CHAIN-ALCOHOL OXIDASE"/>
    <property type="match status" value="1"/>
</dbReference>
<protein>
    <submittedName>
        <fullName evidence="8">GMC family oxidoreductase</fullName>
    </submittedName>
</protein>
<dbReference type="InterPro" id="IPR007867">
    <property type="entry name" value="GMC_OxRtase_C"/>
</dbReference>
<dbReference type="Gene3D" id="3.50.50.60">
    <property type="entry name" value="FAD/NAD(P)-binding domain"/>
    <property type="match status" value="2"/>
</dbReference>
<dbReference type="InterPro" id="IPR000172">
    <property type="entry name" value="GMC_OxRdtase_N"/>
</dbReference>
<keyword evidence="3" id="KW-0274">FAD</keyword>
<evidence type="ECO:0000256" key="4">
    <source>
        <dbReference type="ARBA" id="ARBA00023002"/>
    </source>
</evidence>
<evidence type="ECO:0000313" key="8">
    <source>
        <dbReference type="EMBL" id="MDC7716701.1"/>
    </source>
</evidence>
<dbReference type="Pfam" id="PF00732">
    <property type="entry name" value="GMC_oxred_N"/>
    <property type="match status" value="1"/>
</dbReference>
<evidence type="ECO:0000259" key="6">
    <source>
        <dbReference type="Pfam" id="PF00890"/>
    </source>
</evidence>
<dbReference type="InterPro" id="IPR003953">
    <property type="entry name" value="FAD-dep_OxRdtase_2_FAD-bd"/>
</dbReference>